<dbReference type="PANTHER" id="PTHR34382">
    <property type="entry name" value="PTS SYSTEM N,N'-DIACETYLCHITOBIOSE-SPECIFIC EIIA COMPONENT"/>
    <property type="match status" value="1"/>
</dbReference>
<dbReference type="RefSeq" id="WP_004093326.1">
    <property type="nucleotide sequence ID" value="NZ_AFGF01000038.1"/>
</dbReference>
<evidence type="ECO:0000256" key="1">
    <source>
        <dbReference type="ARBA" id="ARBA00022448"/>
    </source>
</evidence>
<keyword evidence="2" id="KW-0762">Sugar transport</keyword>
<keyword evidence="6" id="KW-0460">Magnesium</keyword>
<evidence type="ECO:0000256" key="7">
    <source>
        <dbReference type="PROSITE-ProRule" id="PRU00418"/>
    </source>
</evidence>
<evidence type="ECO:0000256" key="3">
    <source>
        <dbReference type="ARBA" id="ARBA00022679"/>
    </source>
</evidence>
<keyword evidence="3 8" id="KW-0808">Transferase</keyword>
<feature type="active site" description="Tele-phosphohistidine intermediate" evidence="5">
    <location>
        <position position="75"/>
    </location>
</feature>
<dbReference type="STRING" id="1009370.ALO_04803"/>
<dbReference type="PANTHER" id="PTHR34382:SF7">
    <property type="entry name" value="PTS SYSTEM N,N'-DIACETYLCHITOBIOSE-SPECIFIC EIIA COMPONENT"/>
    <property type="match status" value="1"/>
</dbReference>
<evidence type="ECO:0000313" key="9">
    <source>
        <dbReference type="Proteomes" id="UP000003240"/>
    </source>
</evidence>
<dbReference type="EMBL" id="AFGF01000038">
    <property type="protein sequence ID" value="EGO65040.1"/>
    <property type="molecule type" value="Genomic_DNA"/>
</dbReference>
<feature type="modified residue" description="Phosphohistidine; by HPr" evidence="7">
    <location>
        <position position="75"/>
    </location>
</feature>
<organism evidence="8 9">
    <name type="scientific">Acetonema longum DSM 6540</name>
    <dbReference type="NCBI Taxonomy" id="1009370"/>
    <lineage>
        <taxon>Bacteria</taxon>
        <taxon>Bacillati</taxon>
        <taxon>Bacillota</taxon>
        <taxon>Negativicutes</taxon>
        <taxon>Acetonemataceae</taxon>
        <taxon>Acetonema</taxon>
    </lineage>
</organism>
<dbReference type="GO" id="GO:0009401">
    <property type="term" value="P:phosphoenolpyruvate-dependent sugar phosphotransferase system"/>
    <property type="evidence" value="ECO:0007669"/>
    <property type="project" value="UniProtKB-KW"/>
</dbReference>
<dbReference type="PIRSF" id="PIRSF000699">
    <property type="entry name" value="PTS_IILac_III"/>
    <property type="match status" value="1"/>
</dbReference>
<evidence type="ECO:0000313" key="8">
    <source>
        <dbReference type="EMBL" id="EGO65040.1"/>
    </source>
</evidence>
<proteinExistence type="predicted"/>
<dbReference type="AlphaFoldDB" id="F7NFX7"/>
<keyword evidence="9" id="KW-1185">Reference proteome</keyword>
<dbReference type="eggNOG" id="COG1447">
    <property type="taxonomic scope" value="Bacteria"/>
</dbReference>
<dbReference type="CDD" id="cd00215">
    <property type="entry name" value="PTS_IIA_lac"/>
    <property type="match status" value="1"/>
</dbReference>
<evidence type="ECO:0000256" key="6">
    <source>
        <dbReference type="PIRSR" id="PIRSR000699-2"/>
    </source>
</evidence>
<protein>
    <submittedName>
        <fullName evidence="8">Putative cellobiose-specific phosphotransferasesystem, enzyme IIA</fullName>
    </submittedName>
</protein>
<comment type="caution">
    <text evidence="8">The sequence shown here is derived from an EMBL/GenBank/DDBJ whole genome shotgun (WGS) entry which is preliminary data.</text>
</comment>
<feature type="binding site" evidence="6">
    <location>
        <position position="78"/>
    </location>
    <ligand>
        <name>Mg(2+)</name>
        <dbReference type="ChEBI" id="CHEBI:18420"/>
        <note>ligand shared between all trimeric partners</note>
    </ligand>
</feature>
<dbReference type="Gene3D" id="1.20.58.80">
    <property type="entry name" value="Phosphotransferase system, lactose/cellobiose-type IIA subunit"/>
    <property type="match status" value="1"/>
</dbReference>
<dbReference type="SUPFAM" id="SSF46973">
    <property type="entry name" value="Enzyme IIa from lactose specific PTS, IIa-lac"/>
    <property type="match status" value="1"/>
</dbReference>
<dbReference type="Pfam" id="PF02255">
    <property type="entry name" value="PTS_IIA"/>
    <property type="match status" value="1"/>
</dbReference>
<dbReference type="InterPro" id="IPR036542">
    <property type="entry name" value="PTS_IIA_lac/cel_sf"/>
</dbReference>
<dbReference type="OrthoDB" id="350602at2"/>
<evidence type="ECO:0000256" key="2">
    <source>
        <dbReference type="ARBA" id="ARBA00022597"/>
    </source>
</evidence>
<keyword evidence="1" id="KW-0813">Transport</keyword>
<comment type="cofactor">
    <cofactor evidence="6">
        <name>Mg(2+)</name>
        <dbReference type="ChEBI" id="CHEBI:18420"/>
    </cofactor>
    <text evidence="6">Binds 1 Mg(2+) ion per trimer.</text>
</comment>
<keyword evidence="4" id="KW-0598">Phosphotransferase system</keyword>
<gene>
    <name evidence="8" type="ORF">ALO_04803</name>
</gene>
<dbReference type="PROSITE" id="PS51095">
    <property type="entry name" value="PTS_EIIA_TYPE_3"/>
    <property type="match status" value="1"/>
</dbReference>
<accession>F7NFX7</accession>
<name>F7NFX7_9FIRM</name>
<keyword evidence="6" id="KW-0479">Metal-binding</keyword>
<dbReference type="Proteomes" id="UP000003240">
    <property type="component" value="Unassembled WGS sequence"/>
</dbReference>
<reference evidence="8 9" key="1">
    <citation type="journal article" date="2011" name="EMBO J.">
        <title>Structural diversity of bacterial flagellar motors.</title>
        <authorList>
            <person name="Chen S."/>
            <person name="Beeby M."/>
            <person name="Murphy G.E."/>
            <person name="Leadbetter J.R."/>
            <person name="Hendrixson D.R."/>
            <person name="Briegel A."/>
            <person name="Li Z."/>
            <person name="Shi J."/>
            <person name="Tocheva E.I."/>
            <person name="Muller A."/>
            <person name="Dobro M.J."/>
            <person name="Jensen G.J."/>
        </authorList>
    </citation>
    <scope>NUCLEOTIDE SEQUENCE [LARGE SCALE GENOMIC DNA]</scope>
    <source>
        <strain evidence="8 9">DSM 6540</strain>
    </source>
</reference>
<dbReference type="InterPro" id="IPR003188">
    <property type="entry name" value="PTS_IIA_lac/cel"/>
</dbReference>
<dbReference type="GO" id="GO:0046872">
    <property type="term" value="F:metal ion binding"/>
    <property type="evidence" value="ECO:0007669"/>
    <property type="project" value="UniProtKB-KW"/>
</dbReference>
<sequence>MEIMEVVMKLIVDGGNARSRAMEAIELAKTGEFALAQAKLDEAGEHISKAHGAQTGLLTKEASGDCQQVTLLMVHAQDHLMNAITVRDLAIQFVALYQKMNA</sequence>
<evidence type="ECO:0000256" key="5">
    <source>
        <dbReference type="PIRSR" id="PIRSR000699-1"/>
    </source>
</evidence>
<dbReference type="GO" id="GO:0016740">
    <property type="term" value="F:transferase activity"/>
    <property type="evidence" value="ECO:0007669"/>
    <property type="project" value="UniProtKB-KW"/>
</dbReference>
<evidence type="ECO:0000256" key="4">
    <source>
        <dbReference type="ARBA" id="ARBA00022683"/>
    </source>
</evidence>